<dbReference type="PANTHER" id="PTHR43016:SF16">
    <property type="entry name" value="METALLOPROTEASE, PUTATIVE (AFU_ORTHOLOGUE AFUA_4G07610)-RELATED"/>
    <property type="match status" value="1"/>
</dbReference>
<dbReference type="InterPro" id="IPR011249">
    <property type="entry name" value="Metalloenz_LuxS/M16"/>
</dbReference>
<evidence type="ECO:0000313" key="5">
    <source>
        <dbReference type="Proteomes" id="UP000310066"/>
    </source>
</evidence>
<dbReference type="Pfam" id="PF00675">
    <property type="entry name" value="Peptidase_M16"/>
    <property type="match status" value="1"/>
</dbReference>
<evidence type="ECO:0008006" key="6">
    <source>
        <dbReference type="Google" id="ProtNLM"/>
    </source>
</evidence>
<evidence type="ECO:0000256" key="1">
    <source>
        <dbReference type="SAM" id="MobiDB-lite"/>
    </source>
</evidence>
<feature type="domain" description="Peptidase M16 N-terminal" evidence="2">
    <location>
        <begin position="80"/>
        <end position="157"/>
    </location>
</feature>
<dbReference type="FunFam" id="3.30.830.10:FF:000015">
    <property type="entry name" value="Putative zinc metalloprotease"/>
    <property type="match status" value="1"/>
</dbReference>
<feature type="compositionally biased region" description="Acidic residues" evidence="1">
    <location>
        <begin position="1031"/>
        <end position="1079"/>
    </location>
</feature>
<dbReference type="STRING" id="329885.A0A4U0UK46"/>
<dbReference type="PANTHER" id="PTHR43016">
    <property type="entry name" value="PRESEQUENCE PROTEASE"/>
    <property type="match status" value="1"/>
</dbReference>
<dbReference type="InterPro" id="IPR011765">
    <property type="entry name" value="Pept_M16_N"/>
</dbReference>
<feature type="domain" description="Peptidase M16 C-terminal" evidence="3">
    <location>
        <begin position="219"/>
        <end position="405"/>
    </location>
</feature>
<dbReference type="OrthoDB" id="4953at2759"/>
<sequence length="1079" mass="120372">MSVVLRVTAMATYQVDLMMISQIHGKLVLPWGKNVQTLKLEYAPITITQYESTRTGMRVAVVDQKGPKVNGYFALATEIHDDSGAPHTLEHLCFMGSKAYHYKGLLDKLATRMYSTTNAWTAVETTTYTLDTAGWEAFAQMLPIYLDHLIVPTLSDAGCYTEVHHIDGAGNDAGVVYSEMQGTQNSGPELMDLEMRRAIYPEGNGFRYETGGMMEQLRSLTADRIRDYHKEMYQPKNMRLVITGEVDHDELLQIVDAFEDTIVNDVPQLDAPFKRPWTDSKHTPPIAESMVKTVRFPEEDESTGEIMIGYLGLHYEDHVAGSAVSVLTQYLCGSSISVLENTLVEREQLCSMVYCQTEDRTDSTITFYMSSVETERLAGVEKRFVDLLKEVAGKPMDMNYMHDCITRLRRQLMARCENAGDFFSQIVIDDHLYGSRSGEDLKQVETLDDFDLLLKWTEKEWRDFLSKWLADANHVSVLGVPSKELSDKMSSEEKARVKAQRERLGEDGLKKKAEDLKRALAENDKPIPESLLEKFQVPSADSIHFIQTTTARSGAARKMGKLDNPIQAIIDKDDNGSPLFIHFEHIQSNFVRISLSMCTSSIPTELKPLLTLYLMNFFTTPVMRGGKRIEFEDVVLELEKETVSYQASSERGNADMICIHFQAEVERYESIISWLKTMLFDAVHDPARLYASLTKILADIPDEKREADGMAASVLLMVQQLPGSAVRAQSTLSKSLYLRRTRKQLKDNEAVVLTRFATLTSTLHRPENFRILVVADIPALASPVSAWRALLPSPSLPLPPLQPLDDRKTHLSPSGLRPGHTAFIVPLSTTDSSFATLSTKGPDSWTHPHLPAVRVAAAYLDAVEGPLWVSVRGTGLAYGTYWRWAVETGLMTFSIYRSPDAFKAWKVCKEQVEGFASGALEFDRFALEGAISEIVLGMASAEPNGASAAEASYVNQVLRGVGKEWGTEMLGKVRAVTQEEIREAMRRYMVPAFGAGTANVVVTCAQIMQEGLVEGFRGEGFEPEVRTLESFQDDYGLEVPEGDEGDEGADDEEDDDDGDDDDEDDEDEGDDTPSSVEDA</sequence>
<accession>A0A4U0UK46</accession>
<gene>
    <name evidence="4" type="ORF">B0A54_13981</name>
</gene>
<dbReference type="EMBL" id="NAJP01000072">
    <property type="protein sequence ID" value="TKA35186.1"/>
    <property type="molecule type" value="Genomic_DNA"/>
</dbReference>
<dbReference type="InterPro" id="IPR007863">
    <property type="entry name" value="Peptidase_M16_C"/>
</dbReference>
<reference evidence="4 5" key="1">
    <citation type="submission" date="2017-03" db="EMBL/GenBank/DDBJ databases">
        <title>Genomes of endolithic fungi from Antarctica.</title>
        <authorList>
            <person name="Coleine C."/>
            <person name="Masonjones S."/>
            <person name="Stajich J.E."/>
        </authorList>
    </citation>
    <scope>NUCLEOTIDE SEQUENCE [LARGE SCALE GENOMIC DNA]</scope>
    <source>
        <strain evidence="4 5">CCFEE 5311</strain>
    </source>
</reference>
<evidence type="ECO:0000259" key="3">
    <source>
        <dbReference type="Pfam" id="PF05193"/>
    </source>
</evidence>
<evidence type="ECO:0000259" key="2">
    <source>
        <dbReference type="Pfam" id="PF00675"/>
    </source>
</evidence>
<proteinExistence type="predicted"/>
<organism evidence="4 5">
    <name type="scientific">Friedmanniomyces endolithicus</name>
    <dbReference type="NCBI Taxonomy" id="329885"/>
    <lineage>
        <taxon>Eukaryota</taxon>
        <taxon>Fungi</taxon>
        <taxon>Dikarya</taxon>
        <taxon>Ascomycota</taxon>
        <taxon>Pezizomycotina</taxon>
        <taxon>Dothideomycetes</taxon>
        <taxon>Dothideomycetidae</taxon>
        <taxon>Mycosphaerellales</taxon>
        <taxon>Teratosphaeriaceae</taxon>
        <taxon>Friedmanniomyces</taxon>
    </lineage>
</organism>
<dbReference type="Gene3D" id="3.30.830.10">
    <property type="entry name" value="Metalloenzyme, LuxS/M16 peptidase-like"/>
    <property type="match status" value="4"/>
</dbReference>
<name>A0A4U0UK46_9PEZI</name>
<protein>
    <recommendedName>
        <fullName evidence="6">Mitochondrial presequence protease</fullName>
    </recommendedName>
</protein>
<feature type="region of interest" description="Disordered" evidence="1">
    <location>
        <begin position="1029"/>
        <end position="1079"/>
    </location>
</feature>
<dbReference type="Proteomes" id="UP000310066">
    <property type="component" value="Unassembled WGS sequence"/>
</dbReference>
<evidence type="ECO:0000313" key="4">
    <source>
        <dbReference type="EMBL" id="TKA35186.1"/>
    </source>
</evidence>
<dbReference type="FunFam" id="3.30.830.10:FF:000031">
    <property type="entry name" value="Putative zinc metalloprotease"/>
    <property type="match status" value="1"/>
</dbReference>
<dbReference type="GO" id="GO:0046872">
    <property type="term" value="F:metal ion binding"/>
    <property type="evidence" value="ECO:0007669"/>
    <property type="project" value="InterPro"/>
</dbReference>
<dbReference type="AlphaFoldDB" id="A0A4U0UK46"/>
<comment type="caution">
    <text evidence="4">The sequence shown here is derived from an EMBL/GenBank/DDBJ whole genome shotgun (WGS) entry which is preliminary data.</text>
</comment>
<dbReference type="SUPFAM" id="SSF63411">
    <property type="entry name" value="LuxS/MPP-like metallohydrolase"/>
    <property type="match status" value="3"/>
</dbReference>
<dbReference type="Pfam" id="PF05193">
    <property type="entry name" value="Peptidase_M16_C"/>
    <property type="match status" value="1"/>
</dbReference>